<dbReference type="GO" id="GO:0005730">
    <property type="term" value="C:nucleolus"/>
    <property type="evidence" value="ECO:0007669"/>
    <property type="project" value="TreeGrafter"/>
</dbReference>
<protein>
    <recommendedName>
        <fullName evidence="1">Nucleolar 27S pre-rRNA processing Urb2/Npa2 C-terminal domain-containing protein</fullName>
    </recommendedName>
</protein>
<sequence>MKTENNLAKLARSLEKTGPGAQGETLDELWRLLTTSIDSEHYAIEETVLRWLLKLMSGPATKTQAETIRRYPLTWTIIEHVFNRIPFFSLAKCLADRKFISILQLTLHNLSSAVSLPPTLEGGKRKRSQNVLFDLESLKSTECSLECAQALLAAIATLLARLDSQGLSSRDIMGAEHIKSLFASSANEALGLVTPILSLCSMAMSTASLELHTKQEFWPSVMCSMWDLHRIGSTDAIEVASATSLQVLQMISALDHRTYGTSRNLELPVEIQAVWKKKLENFYIRAVIFPARAAFLNSEDTEILGAIMGAIESNPLVCAPVLYTLSLDAPELNVGSPKSRESWHHQIFSSVQSILDPVRSSDKSLAMTLILDIARAREAAIQRESLHKVCEDYVLGSDSTQWTVLLRALVCDRHVIFYPHGKELLSEELCRRASHVGSGDTYSGDEVQQVVRQIKLAYAEARDLSTFWKLWYNQLCFCESKNTIESSPWLDESLRHDSTTSSNIESHITPTQLSHLLQWLSEQSHAKAGPLYVLLDSIASQIRSPDFTDPTAVPIMNLTLDSLKQVPSHGSLSTLRWCILAKIVHWLSPKERNRIWAEVEDELTRVAVKGSLESADAFEAFKFLDQLWLSMYPDGEYEPEVSAMALKIAKHLAKDGSKKAGVSNSNSESSFPSKYLDVATRVSSRLIPLLSAKSDTFPKFIRKHIINCESPDSTTFGYLSALISNENIVNNRKLVESLIDALITIISSNALASHKCSAISILASIPDDCFSRTSRESIMTSSMSFLTKPTIHEPALWKISLGLMGKMMKRSTFYENISFDHLILLSDSASTCFFREQHARKLPEIYGLDVLFEELASAIIKQMVSQFEEWGRSFLKTAEKFVAECPSDIEYLETRHLRIVLLKTLIITVKKIGLKDPAAFDLDKAEKLLLSMVKKTILEYQSKSQAAVSFPYVILAAIDASEVVRDAASQISKLKAKKLEPLATKGITQGTFLGWKTRIFLIRTFRDSVKSLPSQFQQGLAPEEGIPPDVLRFADYEALIRETLYAVTGPMDGNTLLAYFHSLIDALDMTKSTELQLKAIKICASIISSKQGTDAGGAISISTAYNKLIIFATNAPNGHIFIKTCDILRLFLNSSSARLKQWNIEQTLAMVSDISGNPTNAMAVKDSPVVFDWLCKLMESVLRRFRVRLDGRFHLLIAALQSLLSGLLLAPYDAQMGKWTFQPANVRDGDFPYWGRHAASLTRLLTMVCEPMAASVAHHKQSPANPLDTATDIAKRAAGRQMYLLLVSYVKLQLQVDVPRPVRDALELGMNSIFNITPPEVRKILNDSLDMSGRAILGTQYKRYKQFGKWTGV</sequence>
<dbReference type="STRING" id="1035309.A0A2C5X664"/>
<evidence type="ECO:0000259" key="1">
    <source>
        <dbReference type="Pfam" id="PF10441"/>
    </source>
</evidence>
<accession>A0A2C5X664</accession>
<feature type="domain" description="Nucleolar 27S pre-rRNA processing Urb2/Npa2 C-terminal" evidence="1">
    <location>
        <begin position="1124"/>
        <end position="1352"/>
    </location>
</feature>
<gene>
    <name evidence="2" type="ORF">CFIMG_008180RA00001</name>
</gene>
<dbReference type="Pfam" id="PF10441">
    <property type="entry name" value="Urb2"/>
    <property type="match status" value="1"/>
</dbReference>
<dbReference type="InterPro" id="IPR018849">
    <property type="entry name" value="Urb2/Npa2_C"/>
</dbReference>
<evidence type="ECO:0000313" key="3">
    <source>
        <dbReference type="Proteomes" id="UP000222788"/>
    </source>
</evidence>
<dbReference type="PANTHER" id="PTHR15682:SF2">
    <property type="entry name" value="UNHEALTHY RIBOSOME BIOGENESIS PROTEIN 2 HOMOLOG"/>
    <property type="match status" value="1"/>
</dbReference>
<reference evidence="2 3" key="1">
    <citation type="journal article" date="2013" name="Fungal Biol.">
        <title>Analysis of microsatellite markers in the genome of the plant pathogen Ceratocystis fimbriata.</title>
        <authorList>
            <person name="Simpson M.C."/>
            <person name="Wilken P.M."/>
            <person name="Coetzee M.P."/>
            <person name="Wingfield M.J."/>
            <person name="Wingfield B.D."/>
        </authorList>
    </citation>
    <scope>NUCLEOTIDE SEQUENCE [LARGE SCALE GENOMIC DNA]</scope>
    <source>
        <strain evidence="2 3">CBS 114723</strain>
    </source>
</reference>
<dbReference type="PANTHER" id="PTHR15682">
    <property type="entry name" value="UNHEALTHY RIBOSOME BIOGENESIS PROTEIN 2 HOMOLOG"/>
    <property type="match status" value="1"/>
</dbReference>
<dbReference type="InterPro" id="IPR052609">
    <property type="entry name" value="Ribosome_Biogenesis_Reg"/>
</dbReference>
<dbReference type="EMBL" id="APWK03000042">
    <property type="protein sequence ID" value="PHH53516.1"/>
    <property type="molecule type" value="Genomic_DNA"/>
</dbReference>
<name>A0A2C5X664_9PEZI</name>
<organism evidence="2 3">
    <name type="scientific">Ceratocystis fimbriata CBS 114723</name>
    <dbReference type="NCBI Taxonomy" id="1035309"/>
    <lineage>
        <taxon>Eukaryota</taxon>
        <taxon>Fungi</taxon>
        <taxon>Dikarya</taxon>
        <taxon>Ascomycota</taxon>
        <taxon>Pezizomycotina</taxon>
        <taxon>Sordariomycetes</taxon>
        <taxon>Hypocreomycetidae</taxon>
        <taxon>Microascales</taxon>
        <taxon>Ceratocystidaceae</taxon>
        <taxon>Ceratocystis</taxon>
    </lineage>
</organism>
<evidence type="ECO:0000313" key="2">
    <source>
        <dbReference type="EMBL" id="PHH53516.1"/>
    </source>
</evidence>
<dbReference type="GO" id="GO:0042254">
    <property type="term" value="P:ribosome biogenesis"/>
    <property type="evidence" value="ECO:0007669"/>
    <property type="project" value="TreeGrafter"/>
</dbReference>
<comment type="caution">
    <text evidence="2">The sequence shown here is derived from an EMBL/GenBank/DDBJ whole genome shotgun (WGS) entry which is preliminary data.</text>
</comment>
<reference evidence="2 3" key="2">
    <citation type="journal article" date="2013" name="IMA Fungus">
        <title>IMA Genome-F 1: Ceratocystis fimbriata: Draft nuclear genome sequence for the plant pathogen, Ceratocystis fimbriata.</title>
        <authorList>
            <person name="Wilken P.M."/>
            <person name="Steenkamp E.T."/>
            <person name="Wingfield M.J."/>
            <person name="de Beer Z.W."/>
            <person name="Wingfield B.D."/>
        </authorList>
    </citation>
    <scope>NUCLEOTIDE SEQUENCE [LARGE SCALE GENOMIC DNA]</scope>
    <source>
        <strain evidence="2 3">CBS 114723</strain>
    </source>
</reference>
<keyword evidence="3" id="KW-1185">Reference proteome</keyword>
<dbReference type="OrthoDB" id="160374at2759"/>
<dbReference type="Proteomes" id="UP000222788">
    <property type="component" value="Unassembled WGS sequence"/>
</dbReference>
<proteinExistence type="predicted"/>